<sequence length="62" mass="6321">MRELTLDEQAEVDGGGVILIVGGAFLAGVALGYIAEKTSQFLDGLDDPAPAPPPKEEAAQPA</sequence>
<keyword evidence="4" id="KW-1185">Reference proteome</keyword>
<dbReference type="RefSeq" id="WP_121876912.1">
    <property type="nucleotide sequence ID" value="NZ_REFJ01000003.1"/>
</dbReference>
<evidence type="ECO:0000313" key="3">
    <source>
        <dbReference type="EMBL" id="RMA80236.1"/>
    </source>
</evidence>
<dbReference type="AlphaFoldDB" id="A0A3M0A6K4"/>
<feature type="transmembrane region" description="Helical" evidence="2">
    <location>
        <begin position="15"/>
        <end position="35"/>
    </location>
</feature>
<dbReference type="Proteomes" id="UP000267187">
    <property type="component" value="Unassembled WGS sequence"/>
</dbReference>
<keyword evidence="2" id="KW-1133">Transmembrane helix</keyword>
<accession>A0A3M0A6K4</accession>
<proteinExistence type="predicted"/>
<organism evidence="3 4">
    <name type="scientific">Umboniibacter marinipuniceus</name>
    <dbReference type="NCBI Taxonomy" id="569599"/>
    <lineage>
        <taxon>Bacteria</taxon>
        <taxon>Pseudomonadati</taxon>
        <taxon>Pseudomonadota</taxon>
        <taxon>Gammaproteobacteria</taxon>
        <taxon>Cellvibrionales</taxon>
        <taxon>Cellvibrionaceae</taxon>
        <taxon>Umboniibacter</taxon>
    </lineage>
</organism>
<protein>
    <submittedName>
        <fullName evidence="3">Uncharacterized protein</fullName>
    </submittedName>
</protein>
<keyword evidence="2" id="KW-0812">Transmembrane</keyword>
<comment type="caution">
    <text evidence="3">The sequence shown here is derived from an EMBL/GenBank/DDBJ whole genome shotgun (WGS) entry which is preliminary data.</text>
</comment>
<keyword evidence="2" id="KW-0472">Membrane</keyword>
<evidence type="ECO:0000313" key="4">
    <source>
        <dbReference type="Proteomes" id="UP000267187"/>
    </source>
</evidence>
<gene>
    <name evidence="3" type="ORF">DFR27_1600</name>
</gene>
<evidence type="ECO:0000256" key="2">
    <source>
        <dbReference type="SAM" id="Phobius"/>
    </source>
</evidence>
<evidence type="ECO:0000256" key="1">
    <source>
        <dbReference type="SAM" id="MobiDB-lite"/>
    </source>
</evidence>
<reference evidence="3 4" key="1">
    <citation type="submission" date="2018-10" db="EMBL/GenBank/DDBJ databases">
        <title>Genomic Encyclopedia of Type Strains, Phase IV (KMG-IV): sequencing the most valuable type-strain genomes for metagenomic binning, comparative biology and taxonomic classification.</title>
        <authorList>
            <person name="Goeker M."/>
        </authorList>
    </citation>
    <scope>NUCLEOTIDE SEQUENCE [LARGE SCALE GENOMIC DNA]</scope>
    <source>
        <strain evidence="3 4">DSM 25080</strain>
    </source>
</reference>
<dbReference type="EMBL" id="REFJ01000003">
    <property type="protein sequence ID" value="RMA80236.1"/>
    <property type="molecule type" value="Genomic_DNA"/>
</dbReference>
<feature type="region of interest" description="Disordered" evidence="1">
    <location>
        <begin position="42"/>
        <end position="62"/>
    </location>
</feature>
<name>A0A3M0A6K4_9GAMM</name>